<sequence>MESILRTVHASHLYGLAHERSDYDLYEVVIGGDKCFARQANREEDVVLIHLSRFQEAVESGVPQALEALFSPVADVDSAWAPFLRGIRPGVGKARATYRRTILNFGLGNGGRTGAAAKRVDPIKLRRHALRLAHNLDELVRTGRFNPHLSPADVLTIKANAKLPEAQYVRLLESHLESAMLGQLRT</sequence>
<evidence type="ECO:0008006" key="3">
    <source>
        <dbReference type="Google" id="ProtNLM"/>
    </source>
</evidence>
<dbReference type="RefSeq" id="WP_345477987.1">
    <property type="nucleotide sequence ID" value="NZ_BAABLW010000007.1"/>
</dbReference>
<keyword evidence="2" id="KW-1185">Reference proteome</keyword>
<protein>
    <recommendedName>
        <fullName evidence="3">Nucleotidyltransferase</fullName>
    </recommendedName>
</protein>
<dbReference type="Proteomes" id="UP001500368">
    <property type="component" value="Unassembled WGS sequence"/>
</dbReference>
<dbReference type="EMBL" id="BAABLW010000007">
    <property type="protein sequence ID" value="GAA4923859.1"/>
    <property type="molecule type" value="Genomic_DNA"/>
</dbReference>
<organism evidence="1 2">
    <name type="scientific">Nesterenkonia rhizosphaerae</name>
    <dbReference type="NCBI Taxonomy" id="1348272"/>
    <lineage>
        <taxon>Bacteria</taxon>
        <taxon>Bacillati</taxon>
        <taxon>Actinomycetota</taxon>
        <taxon>Actinomycetes</taxon>
        <taxon>Micrococcales</taxon>
        <taxon>Micrococcaceae</taxon>
        <taxon>Nesterenkonia</taxon>
    </lineage>
</organism>
<accession>A0ABP9G0E4</accession>
<proteinExistence type="predicted"/>
<gene>
    <name evidence="1" type="ORF">GCM10025790_21290</name>
</gene>
<reference evidence="2" key="1">
    <citation type="journal article" date="2019" name="Int. J. Syst. Evol. Microbiol.">
        <title>The Global Catalogue of Microorganisms (GCM) 10K type strain sequencing project: providing services to taxonomists for standard genome sequencing and annotation.</title>
        <authorList>
            <consortium name="The Broad Institute Genomics Platform"/>
            <consortium name="The Broad Institute Genome Sequencing Center for Infectious Disease"/>
            <person name="Wu L."/>
            <person name="Ma J."/>
        </authorList>
    </citation>
    <scope>NUCLEOTIDE SEQUENCE [LARGE SCALE GENOMIC DNA]</scope>
    <source>
        <strain evidence="2">JCM 19129</strain>
    </source>
</reference>
<evidence type="ECO:0000313" key="1">
    <source>
        <dbReference type="EMBL" id="GAA4923859.1"/>
    </source>
</evidence>
<comment type="caution">
    <text evidence="1">The sequence shown here is derived from an EMBL/GenBank/DDBJ whole genome shotgun (WGS) entry which is preliminary data.</text>
</comment>
<name>A0ABP9G0E4_9MICC</name>
<evidence type="ECO:0000313" key="2">
    <source>
        <dbReference type="Proteomes" id="UP001500368"/>
    </source>
</evidence>